<dbReference type="InterPro" id="IPR008909">
    <property type="entry name" value="DALR_anticod-bd"/>
</dbReference>
<dbReference type="AlphaFoldDB" id="A0A1F6G584"/>
<dbReference type="PROSITE" id="PS00178">
    <property type="entry name" value="AA_TRNA_LIGASE_I"/>
    <property type="match status" value="1"/>
</dbReference>
<feature type="domain" description="Arginyl tRNA synthetase N-terminal" evidence="12">
    <location>
        <begin position="12"/>
        <end position="93"/>
    </location>
</feature>
<feature type="short sequence motif" description="'HIGH' region" evidence="9">
    <location>
        <begin position="129"/>
        <end position="139"/>
    </location>
</feature>
<evidence type="ECO:0000256" key="2">
    <source>
        <dbReference type="ARBA" id="ARBA00022490"/>
    </source>
</evidence>
<dbReference type="InterPro" id="IPR001412">
    <property type="entry name" value="aa-tRNA-synth_I_CS"/>
</dbReference>
<evidence type="ECO:0000313" key="13">
    <source>
        <dbReference type="EMBL" id="OGG93256.1"/>
    </source>
</evidence>
<accession>A0A1F6G584</accession>
<proteinExistence type="inferred from homology"/>
<dbReference type="GO" id="GO:0004814">
    <property type="term" value="F:arginine-tRNA ligase activity"/>
    <property type="evidence" value="ECO:0007669"/>
    <property type="project" value="UniProtKB-UniRule"/>
</dbReference>
<dbReference type="SUPFAM" id="SSF47323">
    <property type="entry name" value="Anticodon-binding domain of a subclass of class I aminoacyl-tRNA synthetases"/>
    <property type="match status" value="1"/>
</dbReference>
<dbReference type="Pfam" id="PF05746">
    <property type="entry name" value="DALR_1"/>
    <property type="match status" value="1"/>
</dbReference>
<comment type="subunit">
    <text evidence="9">Monomer.</text>
</comment>
<keyword evidence="5 9" id="KW-0067">ATP-binding</keyword>
<dbReference type="PRINTS" id="PR01038">
    <property type="entry name" value="TRNASYNTHARG"/>
</dbReference>
<evidence type="ECO:0000256" key="6">
    <source>
        <dbReference type="ARBA" id="ARBA00022917"/>
    </source>
</evidence>
<dbReference type="SMART" id="SM00836">
    <property type="entry name" value="DALR_1"/>
    <property type="match status" value="1"/>
</dbReference>
<dbReference type="Proteomes" id="UP000178449">
    <property type="component" value="Unassembled WGS sequence"/>
</dbReference>
<dbReference type="InterPro" id="IPR005148">
    <property type="entry name" value="Arg-tRNA-synth_N"/>
</dbReference>
<dbReference type="STRING" id="1817772.A2527_13485"/>
<dbReference type="SUPFAM" id="SSF55190">
    <property type="entry name" value="Arginyl-tRNA synthetase (ArgRS), N-terminal 'additional' domain"/>
    <property type="match status" value="1"/>
</dbReference>
<sequence length="579" mass="65070">MDRDDLFGPLREAIEAGAAQALGSLYGLEGPFHYKFETPPDPAMGHLALACFPFAKAAKTGPPIIAQALAQALGSINGLAEARAVGPYLNFFLSPRYLADRLLTSALMPDFGNSSQGKGQRLLLEYSSPNTNKPLHLGHGRNNLLGMALANLSETQGFEVIKVNLVNDRGIHICKSMLAYQTFGQSETPESSGLKGDKLVGKYYVEYDKRSKLDPRLEDQAAQMLRDWEAEVPEVRSLWRTMNDWVLAGFQETYDRLGCQFDQLYFESETYQSGREIVLKAQAEGRVEVEDNGALSIDLTDIGLDKKILLRGDGTSMYITQDLGTTVKKYADFYFDHHFFVVGNEQDYHFKVLFEVLKRFGYDWAARLEHLSYGMITLPEGKMKSREGTVVDLDDLLDEMKALAQTEIESREIFGPKEQDLIGATAEWVGQGAVKYFILKSGAAREMQFNPKESLSFDGQTGPYLQYTHARISSLAKRAQEVELGSKEGYAWSGQETELLVQLGRFYELLQFCFSERNPAPLCTYLYELARNYNKYYYDQPVLKAEPNERRARLDLGLAVQAVLAKGLKILGIEPLKRM</sequence>
<organism evidence="13 14">
    <name type="scientific">Candidatus Lambdaproteobacteria bacterium RIFOXYD2_FULL_50_16</name>
    <dbReference type="NCBI Taxonomy" id="1817772"/>
    <lineage>
        <taxon>Bacteria</taxon>
        <taxon>Pseudomonadati</taxon>
        <taxon>Pseudomonadota</taxon>
        <taxon>Candidatus Lambdaproteobacteria</taxon>
    </lineage>
</organism>
<comment type="catalytic activity">
    <reaction evidence="8 9">
        <text>tRNA(Arg) + L-arginine + ATP = L-arginyl-tRNA(Arg) + AMP + diphosphate</text>
        <dbReference type="Rhea" id="RHEA:20301"/>
        <dbReference type="Rhea" id="RHEA-COMP:9658"/>
        <dbReference type="Rhea" id="RHEA-COMP:9673"/>
        <dbReference type="ChEBI" id="CHEBI:30616"/>
        <dbReference type="ChEBI" id="CHEBI:32682"/>
        <dbReference type="ChEBI" id="CHEBI:33019"/>
        <dbReference type="ChEBI" id="CHEBI:78442"/>
        <dbReference type="ChEBI" id="CHEBI:78513"/>
        <dbReference type="ChEBI" id="CHEBI:456215"/>
        <dbReference type="EC" id="6.1.1.19"/>
    </reaction>
</comment>
<dbReference type="GO" id="GO:0006420">
    <property type="term" value="P:arginyl-tRNA aminoacylation"/>
    <property type="evidence" value="ECO:0007669"/>
    <property type="project" value="UniProtKB-UniRule"/>
</dbReference>
<dbReference type="Gene3D" id="3.30.1360.70">
    <property type="entry name" value="Arginyl tRNA synthetase N-terminal domain"/>
    <property type="match status" value="1"/>
</dbReference>
<reference evidence="13 14" key="1">
    <citation type="journal article" date="2016" name="Nat. Commun.">
        <title>Thousands of microbial genomes shed light on interconnected biogeochemical processes in an aquifer system.</title>
        <authorList>
            <person name="Anantharaman K."/>
            <person name="Brown C.T."/>
            <person name="Hug L.A."/>
            <person name="Sharon I."/>
            <person name="Castelle C.J."/>
            <person name="Probst A.J."/>
            <person name="Thomas B.C."/>
            <person name="Singh A."/>
            <person name="Wilkins M.J."/>
            <person name="Karaoz U."/>
            <person name="Brodie E.L."/>
            <person name="Williams K.H."/>
            <person name="Hubbard S.S."/>
            <person name="Banfield J.F."/>
        </authorList>
    </citation>
    <scope>NUCLEOTIDE SEQUENCE [LARGE SCALE GENOMIC DNA]</scope>
</reference>
<evidence type="ECO:0000256" key="10">
    <source>
        <dbReference type="RuleBase" id="RU363038"/>
    </source>
</evidence>
<keyword evidence="4 9" id="KW-0547">Nucleotide-binding</keyword>
<dbReference type="Gene3D" id="3.40.50.620">
    <property type="entry name" value="HUPs"/>
    <property type="match status" value="1"/>
</dbReference>
<dbReference type="Pfam" id="PF00750">
    <property type="entry name" value="tRNA-synt_1d"/>
    <property type="match status" value="1"/>
</dbReference>
<keyword evidence="3 9" id="KW-0436">Ligase</keyword>
<gene>
    <name evidence="9" type="primary">argS</name>
    <name evidence="13" type="ORF">A2527_13485</name>
</gene>
<dbReference type="PANTHER" id="PTHR11956:SF5">
    <property type="entry name" value="ARGININE--TRNA LIGASE, CYTOPLASMIC"/>
    <property type="match status" value="1"/>
</dbReference>
<dbReference type="SMART" id="SM01016">
    <property type="entry name" value="Arg_tRNA_synt_N"/>
    <property type="match status" value="1"/>
</dbReference>
<comment type="similarity">
    <text evidence="1 9 10">Belongs to the class-I aminoacyl-tRNA synthetase family.</text>
</comment>
<dbReference type="EC" id="6.1.1.19" evidence="9"/>
<keyword evidence="2 9" id="KW-0963">Cytoplasm</keyword>
<dbReference type="Gene3D" id="1.10.730.10">
    <property type="entry name" value="Isoleucyl-tRNA Synthetase, Domain 1"/>
    <property type="match status" value="1"/>
</dbReference>
<dbReference type="InterPro" id="IPR035684">
    <property type="entry name" value="ArgRS_core"/>
</dbReference>
<evidence type="ECO:0000256" key="8">
    <source>
        <dbReference type="ARBA" id="ARBA00049339"/>
    </source>
</evidence>
<dbReference type="SUPFAM" id="SSF52374">
    <property type="entry name" value="Nucleotidylyl transferase"/>
    <property type="match status" value="1"/>
</dbReference>
<comment type="subcellular location">
    <subcellularLocation>
        <location evidence="9">Cytoplasm</location>
    </subcellularLocation>
</comment>
<keyword evidence="7 9" id="KW-0030">Aminoacyl-tRNA synthetase</keyword>
<dbReference type="InterPro" id="IPR014729">
    <property type="entry name" value="Rossmann-like_a/b/a_fold"/>
</dbReference>
<keyword evidence="6 9" id="KW-0648">Protein biosynthesis</keyword>
<evidence type="ECO:0000256" key="4">
    <source>
        <dbReference type="ARBA" id="ARBA00022741"/>
    </source>
</evidence>
<dbReference type="GO" id="GO:0005737">
    <property type="term" value="C:cytoplasm"/>
    <property type="evidence" value="ECO:0007669"/>
    <property type="project" value="UniProtKB-SubCell"/>
</dbReference>
<evidence type="ECO:0000313" key="14">
    <source>
        <dbReference type="Proteomes" id="UP000178449"/>
    </source>
</evidence>
<evidence type="ECO:0000256" key="5">
    <source>
        <dbReference type="ARBA" id="ARBA00022840"/>
    </source>
</evidence>
<dbReference type="CDD" id="cd00671">
    <property type="entry name" value="ArgRS_core"/>
    <property type="match status" value="1"/>
</dbReference>
<dbReference type="PANTHER" id="PTHR11956">
    <property type="entry name" value="ARGINYL-TRNA SYNTHETASE"/>
    <property type="match status" value="1"/>
</dbReference>
<evidence type="ECO:0000256" key="1">
    <source>
        <dbReference type="ARBA" id="ARBA00005594"/>
    </source>
</evidence>
<evidence type="ECO:0000256" key="7">
    <source>
        <dbReference type="ARBA" id="ARBA00023146"/>
    </source>
</evidence>
<feature type="domain" description="DALR anticodon binding" evidence="11">
    <location>
        <begin position="465"/>
        <end position="579"/>
    </location>
</feature>
<evidence type="ECO:0000259" key="11">
    <source>
        <dbReference type="SMART" id="SM00836"/>
    </source>
</evidence>
<dbReference type="Pfam" id="PF03485">
    <property type="entry name" value="Arg_tRNA_synt_N"/>
    <property type="match status" value="1"/>
</dbReference>
<evidence type="ECO:0000256" key="3">
    <source>
        <dbReference type="ARBA" id="ARBA00022598"/>
    </source>
</evidence>
<dbReference type="InterPro" id="IPR001278">
    <property type="entry name" value="Arg-tRNA-ligase"/>
</dbReference>
<evidence type="ECO:0000259" key="12">
    <source>
        <dbReference type="SMART" id="SM01016"/>
    </source>
</evidence>
<dbReference type="GO" id="GO:0005524">
    <property type="term" value="F:ATP binding"/>
    <property type="evidence" value="ECO:0007669"/>
    <property type="project" value="UniProtKB-UniRule"/>
</dbReference>
<protein>
    <recommendedName>
        <fullName evidence="9">Arginine--tRNA ligase</fullName>
        <ecNumber evidence="9">6.1.1.19</ecNumber>
    </recommendedName>
    <alternativeName>
        <fullName evidence="9">Arginyl-tRNA synthetase</fullName>
        <shortName evidence="9">ArgRS</shortName>
    </alternativeName>
</protein>
<dbReference type="InterPro" id="IPR009080">
    <property type="entry name" value="tRNAsynth_Ia_anticodon-bd"/>
</dbReference>
<name>A0A1F6G584_9PROT</name>
<dbReference type="HAMAP" id="MF_00123">
    <property type="entry name" value="Arg_tRNA_synth"/>
    <property type="match status" value="1"/>
</dbReference>
<dbReference type="InterPro" id="IPR036695">
    <property type="entry name" value="Arg-tRNA-synth_N_sf"/>
</dbReference>
<dbReference type="EMBL" id="MFNE01000052">
    <property type="protein sequence ID" value="OGG93256.1"/>
    <property type="molecule type" value="Genomic_DNA"/>
</dbReference>
<evidence type="ECO:0000256" key="9">
    <source>
        <dbReference type="HAMAP-Rule" id="MF_00123"/>
    </source>
</evidence>
<dbReference type="NCBIfam" id="TIGR00456">
    <property type="entry name" value="argS"/>
    <property type="match status" value="1"/>
</dbReference>
<dbReference type="FunFam" id="1.10.730.10:FF:000006">
    <property type="entry name" value="Arginyl-tRNA synthetase 2, mitochondrial"/>
    <property type="match status" value="1"/>
</dbReference>
<comment type="caution">
    <text evidence="13">The sequence shown here is derived from an EMBL/GenBank/DDBJ whole genome shotgun (WGS) entry which is preliminary data.</text>
</comment>